<dbReference type="PANTHER" id="PTHR31697">
    <property type="entry name" value="INTEGRATOR COMPLEX SUBUNIT 5"/>
    <property type="match status" value="1"/>
</dbReference>
<keyword evidence="3" id="KW-1185">Reference proteome</keyword>
<dbReference type="AlphaFoldDB" id="A0A8S4P0J3"/>
<evidence type="ECO:0000259" key="1">
    <source>
        <dbReference type="Pfam" id="PF14837"/>
    </source>
</evidence>
<feature type="non-terminal residue" evidence="2">
    <location>
        <position position="127"/>
    </location>
</feature>
<dbReference type="Proteomes" id="UP000749559">
    <property type="component" value="Unassembled WGS sequence"/>
</dbReference>
<organism evidence="2 3">
    <name type="scientific">Owenia fusiformis</name>
    <name type="common">Polychaete worm</name>
    <dbReference type="NCBI Taxonomy" id="6347"/>
    <lineage>
        <taxon>Eukaryota</taxon>
        <taxon>Metazoa</taxon>
        <taxon>Spiralia</taxon>
        <taxon>Lophotrochozoa</taxon>
        <taxon>Annelida</taxon>
        <taxon>Polychaeta</taxon>
        <taxon>Sedentaria</taxon>
        <taxon>Canalipalpata</taxon>
        <taxon>Sabellida</taxon>
        <taxon>Oweniida</taxon>
        <taxon>Oweniidae</taxon>
        <taxon>Owenia</taxon>
    </lineage>
</organism>
<accession>A0A8S4P0J3</accession>
<evidence type="ECO:0000313" key="2">
    <source>
        <dbReference type="EMBL" id="CAH1787677.1"/>
    </source>
</evidence>
<name>A0A8S4P0J3_OWEFU</name>
<feature type="domain" description="Integrator complex subunit 5 N-terminal" evidence="1">
    <location>
        <begin position="4"/>
        <end position="127"/>
    </location>
</feature>
<dbReference type="EMBL" id="CAIIXF020000006">
    <property type="protein sequence ID" value="CAH1787677.1"/>
    <property type="molecule type" value="Genomic_DNA"/>
</dbReference>
<sequence>ESTGSKLSSNDVTTCALYLLRTVPSARHGVLEHLSGVLDEAVNRHFIQLELGSSVTETNTENEEAILQDIHEVLLSYIKSSPLHWAPIISTWAIELLGGISSKYASKRAIQHSSNSLNEQLQFWMSC</sequence>
<dbReference type="PANTHER" id="PTHR31697:SF2">
    <property type="entry name" value="INTEGRATOR COMPLEX SUBUNIT 5"/>
    <property type="match status" value="1"/>
</dbReference>
<comment type="caution">
    <text evidence="2">The sequence shown here is derived from an EMBL/GenBank/DDBJ whole genome shotgun (WGS) entry which is preliminary data.</text>
</comment>
<dbReference type="GO" id="GO:0034472">
    <property type="term" value="P:snRNA 3'-end processing"/>
    <property type="evidence" value="ECO:0007669"/>
    <property type="project" value="TreeGrafter"/>
</dbReference>
<dbReference type="OrthoDB" id="69088at2759"/>
<feature type="non-terminal residue" evidence="2">
    <location>
        <position position="1"/>
    </location>
</feature>
<evidence type="ECO:0000313" key="3">
    <source>
        <dbReference type="Proteomes" id="UP000749559"/>
    </source>
</evidence>
<protein>
    <recommendedName>
        <fullName evidence="1">Integrator complex subunit 5 N-terminal domain-containing protein</fullName>
    </recommendedName>
</protein>
<dbReference type="GO" id="GO:0032039">
    <property type="term" value="C:integrator complex"/>
    <property type="evidence" value="ECO:0007669"/>
    <property type="project" value="InterPro"/>
</dbReference>
<dbReference type="Pfam" id="PF14837">
    <property type="entry name" value="INTS5_N"/>
    <property type="match status" value="1"/>
</dbReference>
<dbReference type="InterPro" id="IPR040316">
    <property type="entry name" value="INTS5"/>
</dbReference>
<gene>
    <name evidence="2" type="ORF">OFUS_LOCUS13323</name>
</gene>
<dbReference type="InterPro" id="IPR029445">
    <property type="entry name" value="INTS5_N"/>
</dbReference>
<reference evidence="2" key="1">
    <citation type="submission" date="2022-03" db="EMBL/GenBank/DDBJ databases">
        <authorList>
            <person name="Martin C."/>
        </authorList>
    </citation>
    <scope>NUCLEOTIDE SEQUENCE</scope>
</reference>
<proteinExistence type="predicted"/>